<name>A0A9R1Q906_TRITD</name>
<accession>A0A9R1Q906</accession>
<sequence length="193" mass="21924">MAHSICSQLVAFPKLEWLIIRDMPNWEEWSFFEEEIEAALNERGEDGTAEIQKEDAPSARMQLLPRLVKLKLDGCPKLRALPLQLGVDTAGLKHLELIETNNLKAVDDLPLLSELLIINKCEGLERLSNLPQVSELRVNGCPNLSHVDGLDSVRQLWLGEDMEEISSSWVLGLQKQHRQLHDEDLDVYTMFSS</sequence>
<evidence type="ECO:0000313" key="1">
    <source>
        <dbReference type="EMBL" id="VAH72293.1"/>
    </source>
</evidence>
<reference evidence="1 2" key="1">
    <citation type="submission" date="2017-09" db="EMBL/GenBank/DDBJ databases">
        <authorList>
            <consortium name="International Durum Wheat Genome Sequencing Consortium (IDWGSC)"/>
            <person name="Milanesi L."/>
        </authorList>
    </citation>
    <scope>NUCLEOTIDE SEQUENCE [LARGE SCALE GENOMIC DNA]</scope>
    <source>
        <strain evidence="2">cv. Svevo</strain>
    </source>
</reference>
<dbReference type="AlphaFoldDB" id="A0A9R1Q906"/>
<dbReference type="Proteomes" id="UP000324705">
    <property type="component" value="Chromosome 3B"/>
</dbReference>
<dbReference type="EMBL" id="LT934116">
    <property type="protein sequence ID" value="VAH72293.1"/>
    <property type="molecule type" value="Genomic_DNA"/>
</dbReference>
<organism evidence="1 2">
    <name type="scientific">Triticum turgidum subsp. durum</name>
    <name type="common">Durum wheat</name>
    <name type="synonym">Triticum durum</name>
    <dbReference type="NCBI Taxonomy" id="4567"/>
    <lineage>
        <taxon>Eukaryota</taxon>
        <taxon>Viridiplantae</taxon>
        <taxon>Streptophyta</taxon>
        <taxon>Embryophyta</taxon>
        <taxon>Tracheophyta</taxon>
        <taxon>Spermatophyta</taxon>
        <taxon>Magnoliopsida</taxon>
        <taxon>Liliopsida</taxon>
        <taxon>Poales</taxon>
        <taxon>Poaceae</taxon>
        <taxon>BOP clade</taxon>
        <taxon>Pooideae</taxon>
        <taxon>Triticodae</taxon>
        <taxon>Triticeae</taxon>
        <taxon>Triticinae</taxon>
        <taxon>Triticum</taxon>
    </lineage>
</organism>
<dbReference type="InterPro" id="IPR032675">
    <property type="entry name" value="LRR_dom_sf"/>
</dbReference>
<evidence type="ECO:0000313" key="2">
    <source>
        <dbReference type="Proteomes" id="UP000324705"/>
    </source>
</evidence>
<keyword evidence="2" id="KW-1185">Reference proteome</keyword>
<dbReference type="Gramene" id="TRITD3Bv1G022290.1">
    <property type="protein sequence ID" value="TRITD3Bv1G022290.1"/>
    <property type="gene ID" value="TRITD3Bv1G022290"/>
</dbReference>
<dbReference type="Gene3D" id="3.80.10.10">
    <property type="entry name" value="Ribonuclease Inhibitor"/>
    <property type="match status" value="1"/>
</dbReference>
<proteinExistence type="predicted"/>
<dbReference type="SUPFAM" id="SSF52047">
    <property type="entry name" value="RNI-like"/>
    <property type="match status" value="1"/>
</dbReference>
<dbReference type="OMA" id="EPICNEL"/>
<protein>
    <submittedName>
        <fullName evidence="1">Uncharacterized protein</fullName>
    </submittedName>
</protein>
<gene>
    <name evidence="1" type="ORF">TRITD_3Bv1G022290</name>
</gene>